<keyword evidence="2" id="KW-1185">Reference proteome</keyword>
<reference evidence="2" key="1">
    <citation type="submission" date="2023-07" db="EMBL/GenBank/DDBJ databases">
        <title>Conexibacter stalactiti sp. nov., isolated from stalactites in a lava cave and emended description of the genus Conexibacter.</title>
        <authorList>
            <person name="Lee S.D."/>
        </authorList>
    </citation>
    <scope>NUCLEOTIDE SEQUENCE [LARGE SCALE GENOMIC DNA]</scope>
    <source>
        <strain evidence="2">KCTC 39840</strain>
    </source>
</reference>
<dbReference type="RefSeq" id="WP_318596498.1">
    <property type="nucleotide sequence ID" value="NZ_JAWSTH010000014.1"/>
</dbReference>
<protein>
    <recommendedName>
        <fullName evidence="3">Antitoxin Xre/MbcA/ParS-like toxin-binding domain-containing protein</fullName>
    </recommendedName>
</protein>
<sequence length="155" mass="16991">MSVEGWEQQKLEDEIQAVTSLASGSFRRIAARSPEMDLDELDGYTVEEAARLLNREVTAIHGDLAARRMLVFESEDGPALPAFQFSDGAPAAVLPVVAQILDVLGPVCIDPRTLTAWFVAPKEDLDHRRPMECLSTPELHDAIVLAARRDAARLA</sequence>
<proteinExistence type="predicted"/>
<dbReference type="Proteomes" id="UP001284601">
    <property type="component" value="Unassembled WGS sequence"/>
</dbReference>
<evidence type="ECO:0008006" key="3">
    <source>
        <dbReference type="Google" id="ProtNLM"/>
    </source>
</evidence>
<evidence type="ECO:0000313" key="2">
    <source>
        <dbReference type="Proteomes" id="UP001284601"/>
    </source>
</evidence>
<accession>A0ABU4HLR1</accession>
<evidence type="ECO:0000313" key="1">
    <source>
        <dbReference type="EMBL" id="MDW5594227.1"/>
    </source>
</evidence>
<organism evidence="1 2">
    <name type="scientific">Conexibacter stalactiti</name>
    <dbReference type="NCBI Taxonomy" id="1940611"/>
    <lineage>
        <taxon>Bacteria</taxon>
        <taxon>Bacillati</taxon>
        <taxon>Actinomycetota</taxon>
        <taxon>Thermoleophilia</taxon>
        <taxon>Solirubrobacterales</taxon>
        <taxon>Conexibacteraceae</taxon>
        <taxon>Conexibacter</taxon>
    </lineage>
</organism>
<dbReference type="EMBL" id="JAWSTH010000014">
    <property type="protein sequence ID" value="MDW5594227.1"/>
    <property type="molecule type" value="Genomic_DNA"/>
</dbReference>
<comment type="caution">
    <text evidence="1">The sequence shown here is derived from an EMBL/GenBank/DDBJ whole genome shotgun (WGS) entry which is preliminary data.</text>
</comment>
<gene>
    <name evidence="1" type="ORF">R7226_07765</name>
</gene>
<name>A0ABU4HLR1_9ACTN</name>